<organism evidence="1 2">
    <name type="scientific">Portunus trituberculatus</name>
    <name type="common">Swimming crab</name>
    <name type="synonym">Neptunus trituberculatus</name>
    <dbReference type="NCBI Taxonomy" id="210409"/>
    <lineage>
        <taxon>Eukaryota</taxon>
        <taxon>Metazoa</taxon>
        <taxon>Ecdysozoa</taxon>
        <taxon>Arthropoda</taxon>
        <taxon>Crustacea</taxon>
        <taxon>Multicrustacea</taxon>
        <taxon>Malacostraca</taxon>
        <taxon>Eumalacostraca</taxon>
        <taxon>Eucarida</taxon>
        <taxon>Decapoda</taxon>
        <taxon>Pleocyemata</taxon>
        <taxon>Brachyura</taxon>
        <taxon>Eubrachyura</taxon>
        <taxon>Portunoidea</taxon>
        <taxon>Portunidae</taxon>
        <taxon>Portuninae</taxon>
        <taxon>Portunus</taxon>
    </lineage>
</organism>
<dbReference type="Proteomes" id="UP000324222">
    <property type="component" value="Unassembled WGS sequence"/>
</dbReference>
<name>A0A5B7CSN3_PORTR</name>
<evidence type="ECO:0000313" key="1">
    <source>
        <dbReference type="EMBL" id="MPC11624.1"/>
    </source>
</evidence>
<dbReference type="AlphaFoldDB" id="A0A5B7CSN3"/>
<comment type="caution">
    <text evidence="1">The sequence shown here is derived from an EMBL/GenBank/DDBJ whole genome shotgun (WGS) entry which is preliminary data.</text>
</comment>
<sequence length="36" mass="4509">MLITMKWLEKIKLHLKKSGQYRFLRHWAFQNHLSII</sequence>
<reference evidence="1 2" key="1">
    <citation type="submission" date="2019-05" db="EMBL/GenBank/DDBJ databases">
        <title>Another draft genome of Portunus trituberculatus and its Hox gene families provides insights of decapod evolution.</title>
        <authorList>
            <person name="Jeong J.-H."/>
            <person name="Song I."/>
            <person name="Kim S."/>
            <person name="Choi T."/>
            <person name="Kim D."/>
            <person name="Ryu S."/>
            <person name="Kim W."/>
        </authorList>
    </citation>
    <scope>NUCLEOTIDE SEQUENCE [LARGE SCALE GENOMIC DNA]</scope>
    <source>
        <tissue evidence="1">Muscle</tissue>
    </source>
</reference>
<keyword evidence="2" id="KW-1185">Reference proteome</keyword>
<gene>
    <name evidence="1" type="ORF">E2C01_004295</name>
</gene>
<evidence type="ECO:0000313" key="2">
    <source>
        <dbReference type="Proteomes" id="UP000324222"/>
    </source>
</evidence>
<dbReference type="EMBL" id="VSRR010000173">
    <property type="protein sequence ID" value="MPC11624.1"/>
    <property type="molecule type" value="Genomic_DNA"/>
</dbReference>
<proteinExistence type="predicted"/>
<accession>A0A5B7CSN3</accession>
<protein>
    <submittedName>
        <fullName evidence="1">Uncharacterized protein</fullName>
    </submittedName>
</protein>